<dbReference type="GO" id="GO:0006508">
    <property type="term" value="P:proteolysis"/>
    <property type="evidence" value="ECO:0007669"/>
    <property type="project" value="UniProtKB-KW"/>
</dbReference>
<sequence length="487" mass="52612">MDGFWKRLLLVAGSTVVIVLVAVVYWRQVAKRDIREFVEAGKYHLEAKSRLSLDKVPYLAKMSDELSTLSQHIAKSVVCIDTAGVQSVQDVSESGNNVVTQHVAVRGLGSGVIVSQEGHILTNYHVVKGKQAISVKLMDGTVLPVFKVGEDRVLDIAVLKIDSHEKFDALPFGVSNHVKAGEIVLACGNPYGLGLSVSHGIVSAPQRVYGESKQEWIQTDANISPGNSGGPLVNIKGEIIGINSAVESRNGDSNIGVGFAIPSNVAVSAFREICERGYVARGYLGISWIANSREMQEFTGNKVEGGAIVNFVQPGSPAEKAGMRINDLVVSVNGNTVMSVPRLRNLLEGYPIGHTVKMEVVRGGKKLALEMTVDDLYMAEQKFAGQASKYYPEAMGLSMRDLSSEERAKGMSGVWITQVQEGTEAATKFMPGDLVVALNGESVMELGDIQNTAVLDGRFSLRILRGKDYFDVNVVIPPDVLKRIRGL</sequence>
<comment type="similarity">
    <text evidence="1">Belongs to the peptidase S1C family.</text>
</comment>
<dbReference type="KEGG" id="agl:PYTT_1209"/>
<evidence type="ECO:0000259" key="5">
    <source>
        <dbReference type="PROSITE" id="PS50106"/>
    </source>
</evidence>
<dbReference type="SUPFAM" id="SSF50156">
    <property type="entry name" value="PDZ domain-like"/>
    <property type="match status" value="2"/>
</dbReference>
<dbReference type="PROSITE" id="PS50106">
    <property type="entry name" value="PDZ"/>
    <property type="match status" value="2"/>
</dbReference>
<dbReference type="SMART" id="SM00228">
    <property type="entry name" value="PDZ"/>
    <property type="match status" value="2"/>
</dbReference>
<dbReference type="EMBL" id="LT629973">
    <property type="protein sequence ID" value="SEH85169.1"/>
    <property type="molecule type" value="Genomic_DNA"/>
</dbReference>
<protein>
    <submittedName>
        <fullName evidence="6">Peptidase s1 pa clan</fullName>
    </submittedName>
</protein>
<dbReference type="Pfam" id="PF13180">
    <property type="entry name" value="PDZ_2"/>
    <property type="match status" value="1"/>
</dbReference>
<organism evidence="6 7">
    <name type="scientific">Akkermansia glycaniphila</name>
    <dbReference type="NCBI Taxonomy" id="1679444"/>
    <lineage>
        <taxon>Bacteria</taxon>
        <taxon>Pseudomonadati</taxon>
        <taxon>Verrucomicrobiota</taxon>
        <taxon>Verrucomicrobiia</taxon>
        <taxon>Verrucomicrobiales</taxon>
        <taxon>Akkermansiaceae</taxon>
        <taxon>Akkermansia</taxon>
    </lineage>
</organism>
<evidence type="ECO:0000256" key="3">
    <source>
        <dbReference type="ARBA" id="ARBA00022801"/>
    </source>
</evidence>
<dbReference type="RefSeq" id="WP_067776048.1">
    <property type="nucleotide sequence ID" value="NZ_JACVVN010000007.1"/>
</dbReference>
<keyword evidence="4" id="KW-0472">Membrane</keyword>
<evidence type="ECO:0000256" key="2">
    <source>
        <dbReference type="ARBA" id="ARBA00022670"/>
    </source>
</evidence>
<dbReference type="PANTHER" id="PTHR22939">
    <property type="entry name" value="SERINE PROTEASE FAMILY S1C HTRA-RELATED"/>
    <property type="match status" value="1"/>
</dbReference>
<dbReference type="SUPFAM" id="SSF50494">
    <property type="entry name" value="Trypsin-like serine proteases"/>
    <property type="match status" value="1"/>
</dbReference>
<accession>A0A1H6L9H4</accession>
<dbReference type="InterPro" id="IPR036034">
    <property type="entry name" value="PDZ_sf"/>
</dbReference>
<keyword evidence="4" id="KW-0812">Transmembrane</keyword>
<dbReference type="Proteomes" id="UP000176204">
    <property type="component" value="Chromosome I"/>
</dbReference>
<keyword evidence="4" id="KW-1133">Transmembrane helix</keyword>
<keyword evidence="3" id="KW-0378">Hydrolase</keyword>
<dbReference type="Gene3D" id="2.40.10.120">
    <property type="match status" value="1"/>
</dbReference>
<dbReference type="PANTHER" id="PTHR22939:SF129">
    <property type="entry name" value="SERINE PROTEASE HTRA2, MITOCHONDRIAL"/>
    <property type="match status" value="1"/>
</dbReference>
<name>A0A1H6L9H4_9BACT</name>
<keyword evidence="2" id="KW-0645">Protease</keyword>
<evidence type="ECO:0000256" key="1">
    <source>
        <dbReference type="ARBA" id="ARBA00010541"/>
    </source>
</evidence>
<evidence type="ECO:0000313" key="6">
    <source>
        <dbReference type="EMBL" id="SEH85169.1"/>
    </source>
</evidence>
<feature type="transmembrane region" description="Helical" evidence="4">
    <location>
        <begin position="7"/>
        <end position="26"/>
    </location>
</feature>
<gene>
    <name evidence="6" type="ORF">PYTT_1209</name>
</gene>
<dbReference type="STRING" id="1679444.PYTT_1209"/>
<evidence type="ECO:0000256" key="4">
    <source>
        <dbReference type="SAM" id="Phobius"/>
    </source>
</evidence>
<feature type="domain" description="PDZ" evidence="5">
    <location>
        <begin position="281"/>
        <end position="340"/>
    </location>
</feature>
<dbReference type="GO" id="GO:0004252">
    <property type="term" value="F:serine-type endopeptidase activity"/>
    <property type="evidence" value="ECO:0007669"/>
    <property type="project" value="InterPro"/>
</dbReference>
<evidence type="ECO:0000313" key="7">
    <source>
        <dbReference type="Proteomes" id="UP000176204"/>
    </source>
</evidence>
<dbReference type="PRINTS" id="PR00834">
    <property type="entry name" value="PROTEASES2C"/>
</dbReference>
<keyword evidence="7" id="KW-1185">Reference proteome</keyword>
<dbReference type="InterPro" id="IPR001478">
    <property type="entry name" value="PDZ"/>
</dbReference>
<proteinExistence type="inferred from homology"/>
<dbReference type="Pfam" id="PF13365">
    <property type="entry name" value="Trypsin_2"/>
    <property type="match status" value="1"/>
</dbReference>
<feature type="domain" description="PDZ" evidence="5">
    <location>
        <begin position="395"/>
        <end position="443"/>
    </location>
</feature>
<dbReference type="InterPro" id="IPR001940">
    <property type="entry name" value="Peptidase_S1C"/>
</dbReference>
<dbReference type="AlphaFoldDB" id="A0A1H6L9H4"/>
<dbReference type="Gene3D" id="2.30.42.10">
    <property type="match status" value="2"/>
</dbReference>
<reference evidence="7" key="1">
    <citation type="submission" date="2016-09" db="EMBL/GenBank/DDBJ databases">
        <authorList>
            <person name="Koehorst J."/>
        </authorList>
    </citation>
    <scope>NUCLEOTIDE SEQUENCE [LARGE SCALE GENOMIC DNA]</scope>
</reference>
<dbReference type="InterPro" id="IPR009003">
    <property type="entry name" value="Peptidase_S1_PA"/>
</dbReference>